<dbReference type="AlphaFoldDB" id="U7D532"/>
<dbReference type="OrthoDB" id="9760654at2"/>
<dbReference type="RefSeq" id="WP_022637839.1">
    <property type="nucleotide sequence ID" value="NZ_ASJR01000049.1"/>
</dbReference>
<dbReference type="Proteomes" id="UP000017148">
    <property type="component" value="Unassembled WGS sequence"/>
</dbReference>
<dbReference type="EMBL" id="ASJR01000049">
    <property type="protein sequence ID" value="ERP30676.1"/>
    <property type="molecule type" value="Genomic_DNA"/>
</dbReference>
<sequence length="474" mass="54812">MLHPVLFRTTIICLFSAALLHTAPPIYYEKTTEPLPNPERGWHRYRNYDDLWGLGEMRQRTETLIYGRVYVPHYRDRSLPEEFLTDTLQNLFDQARNHGLKVNFRLTYSAAEDEPDAPLEIVLHHIEQLTPLFHKNKDVLNVVAGGFVGAWGEWHASHHDLTEPENREAIINALMEAIPKDRMFLMRYPQYKRDHTGGDIDDLATGLRKEDAFSDLPIARIGHLNDCFVSSETDVGTYHRHGRTKELAWLGHEAPYLPWGGETCQVHEYNNCERTLEEMELLRVNYLNRDYNRDVHDLWEEEGCFEEIHRRLGYRFVLEKAYIPAHIAAGNHLQVTPTLTNTGFGELYNPRPLEAVLQEHSTGTTYRARLFEDPRFWTAGKSHTTTWYLSIPEDIPAGDYSLGIALPDADDSLRTDHRYSVRFANNHVWDSTSGVNVLRDSLRIVPPDTTSRGYTRFEEVFPDTTALISHSEKT</sequence>
<dbReference type="Pfam" id="PF16116">
    <property type="entry name" value="DUF4832"/>
    <property type="match status" value="1"/>
</dbReference>
<evidence type="ECO:0000259" key="1">
    <source>
        <dbReference type="Pfam" id="PF16116"/>
    </source>
</evidence>
<feature type="domain" description="DUF4832" evidence="1">
    <location>
        <begin position="220"/>
        <end position="425"/>
    </location>
</feature>
<name>U7D532_9BACT</name>
<protein>
    <recommendedName>
        <fullName evidence="5">DUF4832 domain-containing protein</fullName>
    </recommendedName>
</protein>
<dbReference type="Pfam" id="PF16173">
    <property type="entry name" value="DUF4874"/>
    <property type="match status" value="1"/>
</dbReference>
<proteinExistence type="predicted"/>
<evidence type="ECO:0008006" key="5">
    <source>
        <dbReference type="Google" id="ProtNLM"/>
    </source>
</evidence>
<comment type="caution">
    <text evidence="3">The sequence shown here is derived from an EMBL/GenBank/DDBJ whole genome shotgun (WGS) entry which is preliminary data.</text>
</comment>
<keyword evidence="4" id="KW-1185">Reference proteome</keyword>
<accession>U7D532</accession>
<feature type="domain" description="DUF4874" evidence="2">
    <location>
        <begin position="37"/>
        <end position="191"/>
    </location>
</feature>
<evidence type="ECO:0000313" key="3">
    <source>
        <dbReference type="EMBL" id="ERP30676.1"/>
    </source>
</evidence>
<gene>
    <name evidence="3" type="ORF">CALK_2525</name>
</gene>
<organism evidence="3 4">
    <name type="scientific">Chitinivibrio alkaliphilus ACht1</name>
    <dbReference type="NCBI Taxonomy" id="1313304"/>
    <lineage>
        <taxon>Bacteria</taxon>
        <taxon>Pseudomonadati</taxon>
        <taxon>Fibrobacterota</taxon>
        <taxon>Chitinivibrionia</taxon>
        <taxon>Chitinivibrionales</taxon>
        <taxon>Chitinivibrionaceae</taxon>
        <taxon>Chitinivibrio</taxon>
    </lineage>
</organism>
<dbReference type="InterPro" id="IPR032379">
    <property type="entry name" value="DUF4874"/>
</dbReference>
<dbReference type="InterPro" id="IPR032267">
    <property type="entry name" value="DUF4832"/>
</dbReference>
<dbReference type="eggNOG" id="ENOG502Z8UY">
    <property type="taxonomic scope" value="Bacteria"/>
</dbReference>
<reference evidence="3 4" key="1">
    <citation type="journal article" date="2013" name="Environ. Microbiol.">
        <title>Genome analysis of Chitinivibrio alkaliphilus gen. nov., sp. nov., a novel extremely haloalkaliphilic anaerobic chitinolytic bacterium from the candidate phylum Termite Group 3.</title>
        <authorList>
            <person name="Sorokin D.Y."/>
            <person name="Gumerov V.M."/>
            <person name="Rakitin A.L."/>
            <person name="Beletsky A.V."/>
            <person name="Damste J.S."/>
            <person name="Muyzer G."/>
            <person name="Mardanov A.V."/>
            <person name="Ravin N.V."/>
        </authorList>
    </citation>
    <scope>NUCLEOTIDE SEQUENCE [LARGE SCALE GENOMIC DNA]</scope>
    <source>
        <strain evidence="3 4">ACht1</strain>
    </source>
</reference>
<evidence type="ECO:0000259" key="2">
    <source>
        <dbReference type="Pfam" id="PF16173"/>
    </source>
</evidence>
<evidence type="ECO:0000313" key="4">
    <source>
        <dbReference type="Proteomes" id="UP000017148"/>
    </source>
</evidence>